<dbReference type="Gene3D" id="3.40.50.1820">
    <property type="entry name" value="alpha/beta hydrolase"/>
    <property type="match status" value="1"/>
</dbReference>
<dbReference type="GO" id="GO:0016787">
    <property type="term" value="F:hydrolase activity"/>
    <property type="evidence" value="ECO:0007669"/>
    <property type="project" value="UniProtKB-KW"/>
</dbReference>
<dbReference type="InterPro" id="IPR013228">
    <property type="entry name" value="PE-PPE_C"/>
</dbReference>
<accession>A0A243Q6G4</accession>
<reference evidence="3 4" key="1">
    <citation type="submission" date="2017-05" db="EMBL/GenBank/DDBJ databases">
        <title>Biotechnological potential of actinobacteria isolated from South African environments.</title>
        <authorList>
            <person name="Le Roes-Hill M."/>
            <person name="Prins A."/>
            <person name="Durrell K.A."/>
        </authorList>
    </citation>
    <scope>NUCLEOTIDE SEQUENCE [LARGE SCALE GENOMIC DNA]</scope>
    <source>
        <strain evidence="3">BS2</strain>
    </source>
</reference>
<keyword evidence="1" id="KW-0378">Hydrolase</keyword>
<sequence length="302" mass="31577">MQQSVGVRLGQPGAASSTITVFVVGGTGESFAGDTRTDVSGLLAGVADELDDRFVCRWVGYPASYGPAPVPGGMSFVESVAIGARQLRAAVLASAGPVALVGYSQGAVVIRTALAELAAADASDLPRIVGVGLVADPHQPPGAVPGCRGWGVAGPGVDLPAGLPVHWVGAAEDMICNAGADSLVRDVADLTGSMALAGLGRWGRSAWKVLRANDLQNARRTSVRPAQWRRDARRLAAAWREIRCYLPPRMRVRGLWVSNAVGGRHTSYRSEPYRRTSVTDPASTGCQVIAQWLQVQATFAVA</sequence>
<organism evidence="3 4">
    <name type="scientific">Gordonia lacunae</name>
    <dbReference type="NCBI Taxonomy" id="417102"/>
    <lineage>
        <taxon>Bacteria</taxon>
        <taxon>Bacillati</taxon>
        <taxon>Actinomycetota</taxon>
        <taxon>Actinomycetes</taxon>
        <taxon>Mycobacteriales</taxon>
        <taxon>Gordoniaceae</taxon>
        <taxon>Gordonia</taxon>
    </lineage>
</organism>
<dbReference type="STRING" id="417102.CA982_19510"/>
<dbReference type="SMART" id="SM01110">
    <property type="entry name" value="Cutinase"/>
    <property type="match status" value="1"/>
</dbReference>
<evidence type="ECO:0000313" key="4">
    <source>
        <dbReference type="Proteomes" id="UP000194632"/>
    </source>
</evidence>
<proteinExistence type="predicted"/>
<comment type="caution">
    <text evidence="3">The sequence shown here is derived from an EMBL/GenBank/DDBJ whole genome shotgun (WGS) entry which is preliminary data.</text>
</comment>
<dbReference type="OrthoDB" id="4774619at2"/>
<dbReference type="InterPro" id="IPR000675">
    <property type="entry name" value="Cutinase/axe"/>
</dbReference>
<name>A0A243Q6G4_9ACTN</name>
<protein>
    <submittedName>
        <fullName evidence="3">PE-PPE domain-containing protein</fullName>
    </submittedName>
</protein>
<keyword evidence="4" id="KW-1185">Reference proteome</keyword>
<dbReference type="RefSeq" id="WP_086536978.1">
    <property type="nucleotide sequence ID" value="NZ_NGFO01000026.1"/>
</dbReference>
<dbReference type="InterPro" id="IPR029058">
    <property type="entry name" value="AB_hydrolase_fold"/>
</dbReference>
<dbReference type="AlphaFoldDB" id="A0A243Q6G4"/>
<dbReference type="Pfam" id="PF08237">
    <property type="entry name" value="PE-PPE"/>
    <property type="match status" value="1"/>
</dbReference>
<dbReference type="EMBL" id="NGFO01000026">
    <property type="protein sequence ID" value="OUC76958.1"/>
    <property type="molecule type" value="Genomic_DNA"/>
</dbReference>
<evidence type="ECO:0000313" key="3">
    <source>
        <dbReference type="EMBL" id="OUC76958.1"/>
    </source>
</evidence>
<evidence type="ECO:0000256" key="1">
    <source>
        <dbReference type="ARBA" id="ARBA00022801"/>
    </source>
</evidence>
<evidence type="ECO:0000259" key="2">
    <source>
        <dbReference type="Pfam" id="PF08237"/>
    </source>
</evidence>
<dbReference type="SUPFAM" id="SSF53474">
    <property type="entry name" value="alpha/beta-Hydrolases"/>
    <property type="match status" value="1"/>
</dbReference>
<gene>
    <name evidence="3" type="ORF">CA982_19510</name>
</gene>
<dbReference type="Proteomes" id="UP000194632">
    <property type="component" value="Unassembled WGS sequence"/>
</dbReference>
<feature type="domain" description="PE-PPE" evidence="2">
    <location>
        <begin position="59"/>
        <end position="143"/>
    </location>
</feature>